<organism evidence="3 4">
    <name type="scientific">Flavimaribacter sediminis</name>
    <dbReference type="NCBI Taxonomy" id="2865987"/>
    <lineage>
        <taxon>Bacteria</taxon>
        <taxon>Pseudomonadati</taxon>
        <taxon>Pseudomonadota</taxon>
        <taxon>Alphaproteobacteria</taxon>
        <taxon>Hyphomicrobiales</taxon>
        <taxon>Rhizobiaceae</taxon>
        <taxon>Flavimaribacter</taxon>
    </lineage>
</organism>
<evidence type="ECO:0000256" key="1">
    <source>
        <dbReference type="SAM" id="SignalP"/>
    </source>
</evidence>
<feature type="chain" id="PRO_5041902052" evidence="1">
    <location>
        <begin position="24"/>
        <end position="316"/>
    </location>
</feature>
<keyword evidence="1" id="KW-0732">Signal</keyword>
<evidence type="ECO:0000313" key="4">
    <source>
        <dbReference type="Proteomes" id="UP001196509"/>
    </source>
</evidence>
<dbReference type="InterPro" id="IPR014044">
    <property type="entry name" value="CAP_dom"/>
</dbReference>
<dbReference type="PANTHER" id="PTHR31157">
    <property type="entry name" value="SCP DOMAIN-CONTAINING PROTEIN"/>
    <property type="match status" value="1"/>
</dbReference>
<dbReference type="CDD" id="cd05379">
    <property type="entry name" value="CAP_bacterial"/>
    <property type="match status" value="1"/>
</dbReference>
<feature type="signal peptide" evidence="1">
    <location>
        <begin position="1"/>
        <end position="23"/>
    </location>
</feature>
<name>A0AAE2ZTN6_9HYPH</name>
<dbReference type="SUPFAM" id="SSF55797">
    <property type="entry name" value="PR-1-like"/>
    <property type="match status" value="1"/>
</dbReference>
<dbReference type="RefSeq" id="WP_220231392.1">
    <property type="nucleotide sequence ID" value="NZ_JAICBX010000007.1"/>
</dbReference>
<dbReference type="InterPro" id="IPR035940">
    <property type="entry name" value="CAP_sf"/>
</dbReference>
<feature type="domain" description="SCP" evidence="2">
    <location>
        <begin position="37"/>
        <end position="160"/>
    </location>
</feature>
<dbReference type="PANTHER" id="PTHR31157:SF1">
    <property type="entry name" value="SCP DOMAIN-CONTAINING PROTEIN"/>
    <property type="match status" value="1"/>
</dbReference>
<keyword evidence="4" id="KW-1185">Reference proteome</keyword>
<protein>
    <submittedName>
        <fullName evidence="3">CAP domain-containing protein</fullName>
    </submittedName>
</protein>
<gene>
    <name evidence="3" type="ORF">K1W69_25965</name>
</gene>
<dbReference type="Proteomes" id="UP001196509">
    <property type="component" value="Unassembled WGS sequence"/>
</dbReference>
<evidence type="ECO:0000313" key="3">
    <source>
        <dbReference type="EMBL" id="MBW8640665.1"/>
    </source>
</evidence>
<sequence length="316" mass="34071">MSRNRISALLVLLAVFMTSPVSMVGAADLEVLRERALALVNEAREKQELTVLQRSTLLDKAAQSHAEDMMERDYYSHSSPEGDTVSDRFRDRGGSRWKLVAENIATCSGCDTPPTVDRVVAFQKGWMDSPGHRENILKAGLDSFGFGIAGSDGRIFAVQTFAGAGEPRGLGPGEEAVALAPGEQLQQAERSVNRARQRADVETVEASEALADVARQLLPEGDLGKSLIDRPDNLFDLLPHGQAEDWSSLSIMAGACGGCGSRPTAADIRYFVGQWSDDPQDGRTVLDEGATHLGFAMRVDGDGRKIAVAVLGQKFR</sequence>
<dbReference type="Pfam" id="PF00188">
    <property type="entry name" value="CAP"/>
    <property type="match status" value="1"/>
</dbReference>
<dbReference type="EMBL" id="JAICBX010000007">
    <property type="protein sequence ID" value="MBW8640665.1"/>
    <property type="molecule type" value="Genomic_DNA"/>
</dbReference>
<accession>A0AAE2ZTN6</accession>
<comment type="caution">
    <text evidence="3">The sequence shown here is derived from an EMBL/GenBank/DDBJ whole genome shotgun (WGS) entry which is preliminary data.</text>
</comment>
<dbReference type="Gene3D" id="3.40.33.10">
    <property type="entry name" value="CAP"/>
    <property type="match status" value="1"/>
</dbReference>
<proteinExistence type="predicted"/>
<evidence type="ECO:0000259" key="2">
    <source>
        <dbReference type="Pfam" id="PF00188"/>
    </source>
</evidence>
<dbReference type="AlphaFoldDB" id="A0AAE2ZTN6"/>
<reference evidence="3" key="1">
    <citation type="submission" date="2021-08" db="EMBL/GenBank/DDBJ databases">
        <title>Hoeflea bacterium WL0058 sp. nov., isolated from the sediment.</title>
        <authorList>
            <person name="Wang L."/>
            <person name="Zhang D."/>
        </authorList>
    </citation>
    <scope>NUCLEOTIDE SEQUENCE</scope>
    <source>
        <strain evidence="3">WL0058</strain>
    </source>
</reference>